<reference evidence="1" key="1">
    <citation type="submission" date="2022-07" db="EMBL/GenBank/DDBJ databases">
        <title>Sphingomonas sp. nov., a novel bacterium isolated from the north slope of the Mount Everest.</title>
        <authorList>
            <person name="Cui X."/>
            <person name="Liu Y."/>
        </authorList>
    </citation>
    <scope>NUCLEOTIDE SEQUENCE</scope>
    <source>
        <strain evidence="1">S5-59</strain>
    </source>
</reference>
<evidence type="ECO:0000313" key="1">
    <source>
        <dbReference type="EMBL" id="UUL83175.1"/>
    </source>
</evidence>
<dbReference type="RefSeq" id="WP_256507019.1">
    <property type="nucleotide sequence ID" value="NZ_CP101740.1"/>
</dbReference>
<proteinExistence type="predicted"/>
<dbReference type="Proteomes" id="UP001058533">
    <property type="component" value="Chromosome"/>
</dbReference>
<accession>A0ABY5LBI2</accession>
<evidence type="ECO:0000313" key="2">
    <source>
        <dbReference type="Proteomes" id="UP001058533"/>
    </source>
</evidence>
<name>A0ABY5LBI2_9SPHN</name>
<sequence length="55" mass="6215">MARGEQWYEKRHGQAEFNAAIRAAAVTTFRLSGAKMIQPPTVQMSGSYARREAWT</sequence>
<dbReference type="EMBL" id="CP101740">
    <property type="protein sequence ID" value="UUL83175.1"/>
    <property type="molecule type" value="Genomic_DNA"/>
</dbReference>
<organism evidence="1 2">
    <name type="scientific">Sphingomonas qomolangmaensis</name>
    <dbReference type="NCBI Taxonomy" id="2918765"/>
    <lineage>
        <taxon>Bacteria</taxon>
        <taxon>Pseudomonadati</taxon>
        <taxon>Pseudomonadota</taxon>
        <taxon>Alphaproteobacteria</taxon>
        <taxon>Sphingomonadales</taxon>
        <taxon>Sphingomonadaceae</taxon>
        <taxon>Sphingomonas</taxon>
    </lineage>
</organism>
<gene>
    <name evidence="1" type="ORF">NMP03_02765</name>
</gene>
<protein>
    <submittedName>
        <fullName evidence="1">Uncharacterized protein</fullName>
    </submittedName>
</protein>
<keyword evidence="2" id="KW-1185">Reference proteome</keyword>